<protein>
    <submittedName>
        <fullName evidence="2">Glucuronosyltransferase</fullName>
    </submittedName>
</protein>
<evidence type="ECO:0000313" key="1">
    <source>
        <dbReference type="Proteomes" id="UP000887560"/>
    </source>
</evidence>
<dbReference type="Proteomes" id="UP000887560">
    <property type="component" value="Unplaced"/>
</dbReference>
<keyword evidence="1" id="KW-1185">Reference proteome</keyword>
<name>A0A915P6Q9_9BILA</name>
<organism evidence="1 2">
    <name type="scientific">Meloidogyne floridensis</name>
    <dbReference type="NCBI Taxonomy" id="298350"/>
    <lineage>
        <taxon>Eukaryota</taxon>
        <taxon>Metazoa</taxon>
        <taxon>Ecdysozoa</taxon>
        <taxon>Nematoda</taxon>
        <taxon>Chromadorea</taxon>
        <taxon>Rhabditida</taxon>
        <taxon>Tylenchina</taxon>
        <taxon>Tylenchomorpha</taxon>
        <taxon>Tylenchoidea</taxon>
        <taxon>Meloidogynidae</taxon>
        <taxon>Meloidogyninae</taxon>
        <taxon>Meloidogyne</taxon>
    </lineage>
</organism>
<reference evidence="2" key="1">
    <citation type="submission" date="2022-11" db="UniProtKB">
        <authorList>
            <consortium name="WormBaseParasite"/>
        </authorList>
    </citation>
    <scope>IDENTIFICATION</scope>
</reference>
<accession>A0A915P6Q9</accession>
<evidence type="ECO:0000313" key="2">
    <source>
        <dbReference type="WBParaSite" id="scf7180000424170.g12509"/>
    </source>
</evidence>
<sequence>MGGTEIDNLAQISWHLANFFALEIKIFILQIEIGRAWLEEMRELKAYASVFELRELPELSLPEISGRVGGFMAINVWISSNANFGQAETTRPKIKANESGRS</sequence>
<dbReference type="WBParaSite" id="scf7180000424170.g12509">
    <property type="protein sequence ID" value="scf7180000424170.g12509"/>
    <property type="gene ID" value="scf7180000424170.g12509"/>
</dbReference>
<proteinExistence type="predicted"/>
<dbReference type="AlphaFoldDB" id="A0A915P6Q9"/>